<reference evidence="2 3" key="1">
    <citation type="submission" date="2014-07" db="EMBL/GenBank/DDBJ databases">
        <authorList>
            <person name="Lee K."/>
            <person name="Lim J.Y."/>
            <person name="Hwang I."/>
        </authorList>
    </citation>
    <scope>NUCLEOTIDE SEQUENCE [LARGE SCALE GENOMIC DNA]</scope>
    <source>
        <strain evidence="2 3">KL28</strain>
    </source>
</reference>
<feature type="transmembrane region" description="Helical" evidence="1">
    <location>
        <begin position="83"/>
        <end position="102"/>
    </location>
</feature>
<organism evidence="2 3">
    <name type="scientific">Pseudomonas alkylphenolica</name>
    <dbReference type="NCBI Taxonomy" id="237609"/>
    <lineage>
        <taxon>Bacteria</taxon>
        <taxon>Pseudomonadati</taxon>
        <taxon>Pseudomonadota</taxon>
        <taxon>Gammaproteobacteria</taxon>
        <taxon>Pseudomonadales</taxon>
        <taxon>Pseudomonadaceae</taxon>
        <taxon>Pseudomonas</taxon>
    </lineage>
</organism>
<dbReference type="HOGENOM" id="CLU_083880_1_0_6"/>
<protein>
    <submittedName>
        <fullName evidence="2">Transmembrane anti-sigma factor</fullName>
    </submittedName>
</protein>
<dbReference type="RefSeq" id="WP_038611772.1">
    <property type="nucleotide sequence ID" value="NZ_CP009048.1"/>
</dbReference>
<name>A0A077FBT2_9PSED</name>
<dbReference type="KEGG" id="palk:PSAKL28_29300"/>
<dbReference type="OrthoDB" id="9152892at2"/>
<dbReference type="Proteomes" id="UP000028931">
    <property type="component" value="Chromosome"/>
</dbReference>
<dbReference type="AlphaFoldDB" id="A0A077FBT2"/>
<keyword evidence="1" id="KW-0472">Membrane</keyword>
<proteinExistence type="predicted"/>
<accession>A0A077FBT2</accession>
<dbReference type="eggNOG" id="COG5662">
    <property type="taxonomic scope" value="Bacteria"/>
</dbReference>
<gene>
    <name evidence="2" type="ORF">PSAKL28_29300</name>
</gene>
<evidence type="ECO:0000313" key="3">
    <source>
        <dbReference type="Proteomes" id="UP000028931"/>
    </source>
</evidence>
<dbReference type="EMBL" id="CP009048">
    <property type="protein sequence ID" value="AIL62120.1"/>
    <property type="molecule type" value="Genomic_DNA"/>
</dbReference>
<sequence length="250" mass="27870">MSQLIPSEDELHAYVDECLDPERRRAVELYLAANPEQAWQVEGWRRDARQLRAALSGFAGQAANPRLDPAHVRRELRRRRQRHWANAAVLLLTLGIGGLGGWQVRESSLVASNLPMADALQAHRLFADASALDLSARDPARLQAWLGQHFRHVGNLPDLSAYGFTPLGARLLSNEQGPAALLVFEDAQGQRISLFLRSPSEQFTRMPSGERTDGQLQARYWSRGDYNYALISAAADNRGTQLRKALDIAL</sequence>
<evidence type="ECO:0000256" key="1">
    <source>
        <dbReference type="SAM" id="Phobius"/>
    </source>
</evidence>
<keyword evidence="1 2" id="KW-0812">Transmembrane</keyword>
<evidence type="ECO:0000313" key="2">
    <source>
        <dbReference type="EMBL" id="AIL62120.1"/>
    </source>
</evidence>
<keyword evidence="1" id="KW-1133">Transmembrane helix</keyword>